<proteinExistence type="predicted"/>
<keyword evidence="3" id="KW-1185">Reference proteome</keyword>
<dbReference type="Proteomes" id="UP001153365">
    <property type="component" value="Unassembled WGS sequence"/>
</dbReference>
<reference evidence="2" key="1">
    <citation type="submission" date="2022-06" db="EMBL/GenBank/DDBJ databases">
        <authorList>
            <consortium name="SYNGENTA / RWTH Aachen University"/>
        </authorList>
    </citation>
    <scope>NUCLEOTIDE SEQUENCE</scope>
</reference>
<name>A0AAV0ANT2_PHAPC</name>
<feature type="region of interest" description="Disordered" evidence="1">
    <location>
        <begin position="1"/>
        <end position="31"/>
    </location>
</feature>
<evidence type="ECO:0000313" key="3">
    <source>
        <dbReference type="Proteomes" id="UP001153365"/>
    </source>
</evidence>
<gene>
    <name evidence="2" type="ORF">PPACK8108_LOCUS4315</name>
</gene>
<evidence type="ECO:0000256" key="1">
    <source>
        <dbReference type="SAM" id="MobiDB-lite"/>
    </source>
</evidence>
<dbReference type="AlphaFoldDB" id="A0AAV0ANT2"/>
<dbReference type="EMBL" id="CALTRL010000793">
    <property type="protein sequence ID" value="CAH7669671.1"/>
    <property type="molecule type" value="Genomic_DNA"/>
</dbReference>
<organism evidence="2 3">
    <name type="scientific">Phakopsora pachyrhizi</name>
    <name type="common">Asian soybean rust disease fungus</name>
    <dbReference type="NCBI Taxonomy" id="170000"/>
    <lineage>
        <taxon>Eukaryota</taxon>
        <taxon>Fungi</taxon>
        <taxon>Dikarya</taxon>
        <taxon>Basidiomycota</taxon>
        <taxon>Pucciniomycotina</taxon>
        <taxon>Pucciniomycetes</taxon>
        <taxon>Pucciniales</taxon>
        <taxon>Phakopsoraceae</taxon>
        <taxon>Phakopsora</taxon>
    </lineage>
</organism>
<sequence>MIAPYQALPPGALGKGTKLRKKLRGKTESQDRAGRLDLADLFLIKVKTGSFWQARAGQVSRLAGFAGLGPGQVGQVGRQASLARQHQGRFHVSNQFETSCYH</sequence>
<protein>
    <submittedName>
        <fullName evidence="2">Uncharacterized protein</fullName>
    </submittedName>
</protein>
<evidence type="ECO:0000313" key="2">
    <source>
        <dbReference type="EMBL" id="CAH7669671.1"/>
    </source>
</evidence>
<comment type="caution">
    <text evidence="2">The sequence shown here is derived from an EMBL/GenBank/DDBJ whole genome shotgun (WGS) entry which is preliminary data.</text>
</comment>
<accession>A0AAV0ANT2</accession>